<sequence>MLELTEVPSVKMGLLIRRPPAEVFRAMVDPEFTTKVWYSKSSGEMTPGAKLVWEWEVYGASAQVTVLDVEKDSLVRFTWGNYAPDNPTTVEFRFIPLHDGTTTYFQITETGFTGTGDELVRAVADSTGGYTYMICALKALLEHDLVLNVVPDVFPAELRDK</sequence>
<keyword evidence="4" id="KW-1185">Reference proteome</keyword>
<dbReference type="RefSeq" id="WP_132125946.1">
    <property type="nucleotide sequence ID" value="NZ_SLWS01000019.1"/>
</dbReference>
<reference evidence="3 4" key="1">
    <citation type="submission" date="2019-03" db="EMBL/GenBank/DDBJ databases">
        <title>Genomic Encyclopedia of Type Strains, Phase IV (KMG-IV): sequencing the most valuable type-strain genomes for metagenomic binning, comparative biology and taxonomic classification.</title>
        <authorList>
            <person name="Goeker M."/>
        </authorList>
    </citation>
    <scope>NUCLEOTIDE SEQUENCE [LARGE SCALE GENOMIC DNA]</scope>
    <source>
        <strain evidence="3 4">DSM 45934</strain>
    </source>
</reference>
<dbReference type="EMBL" id="SLWS01000019">
    <property type="protein sequence ID" value="TCO46492.1"/>
    <property type="molecule type" value="Genomic_DNA"/>
</dbReference>
<name>A0A4R2IPG6_9PSEU</name>
<dbReference type="Gene3D" id="3.30.530.20">
    <property type="match status" value="1"/>
</dbReference>
<dbReference type="Proteomes" id="UP000295680">
    <property type="component" value="Unassembled WGS sequence"/>
</dbReference>
<proteinExistence type="inferred from homology"/>
<dbReference type="AlphaFoldDB" id="A0A4R2IPG6"/>
<dbReference type="InterPro" id="IPR023393">
    <property type="entry name" value="START-like_dom_sf"/>
</dbReference>
<dbReference type="Pfam" id="PF08327">
    <property type="entry name" value="AHSA1"/>
    <property type="match status" value="1"/>
</dbReference>
<gene>
    <name evidence="3" type="ORF">EV192_11971</name>
</gene>
<evidence type="ECO:0000313" key="4">
    <source>
        <dbReference type="Proteomes" id="UP000295680"/>
    </source>
</evidence>
<organism evidence="3 4">
    <name type="scientific">Actinocrispum wychmicini</name>
    <dbReference type="NCBI Taxonomy" id="1213861"/>
    <lineage>
        <taxon>Bacteria</taxon>
        <taxon>Bacillati</taxon>
        <taxon>Actinomycetota</taxon>
        <taxon>Actinomycetes</taxon>
        <taxon>Pseudonocardiales</taxon>
        <taxon>Pseudonocardiaceae</taxon>
        <taxon>Actinocrispum</taxon>
    </lineage>
</organism>
<dbReference type="OrthoDB" id="9803476at2"/>
<feature type="domain" description="Activator of Hsp90 ATPase homologue 1/2-like C-terminal" evidence="2">
    <location>
        <begin position="19"/>
        <end position="141"/>
    </location>
</feature>
<dbReference type="SUPFAM" id="SSF55961">
    <property type="entry name" value="Bet v1-like"/>
    <property type="match status" value="1"/>
</dbReference>
<evidence type="ECO:0000256" key="1">
    <source>
        <dbReference type="ARBA" id="ARBA00006817"/>
    </source>
</evidence>
<protein>
    <submittedName>
        <fullName evidence="3">Uncharacterized protein YndB with AHSA1/START domain</fullName>
    </submittedName>
</protein>
<evidence type="ECO:0000313" key="3">
    <source>
        <dbReference type="EMBL" id="TCO46492.1"/>
    </source>
</evidence>
<evidence type="ECO:0000259" key="2">
    <source>
        <dbReference type="Pfam" id="PF08327"/>
    </source>
</evidence>
<dbReference type="InterPro" id="IPR013538">
    <property type="entry name" value="ASHA1/2-like_C"/>
</dbReference>
<accession>A0A4R2IPG6</accession>
<comment type="caution">
    <text evidence="3">The sequence shown here is derived from an EMBL/GenBank/DDBJ whole genome shotgun (WGS) entry which is preliminary data.</text>
</comment>
<comment type="similarity">
    <text evidence="1">Belongs to the AHA1 family.</text>
</comment>